<accession>A0ABU4YLS8</accession>
<comment type="caution">
    <text evidence="2">The sequence shown here is derived from an EMBL/GenBank/DDBJ whole genome shotgun (WGS) entry which is preliminary data.</text>
</comment>
<dbReference type="RefSeq" id="WP_320293521.1">
    <property type="nucleotide sequence ID" value="NZ_JAVIIU010000001.1"/>
</dbReference>
<feature type="domain" description="HEPN/Toprim N-terminal" evidence="1">
    <location>
        <begin position="1"/>
        <end position="223"/>
    </location>
</feature>
<dbReference type="Pfam" id="PF18871">
    <property type="entry name" value="HEPN_Toprim_N"/>
    <property type="match status" value="1"/>
</dbReference>
<evidence type="ECO:0000259" key="1">
    <source>
        <dbReference type="Pfam" id="PF18871"/>
    </source>
</evidence>
<name>A0ABU4YLS8_9HYPH</name>
<dbReference type="InterPro" id="IPR041487">
    <property type="entry name" value="HEPN/Toprim-NTD1"/>
</dbReference>
<gene>
    <name evidence="2" type="ORF">RFM52_22405</name>
</gene>
<evidence type="ECO:0000313" key="3">
    <source>
        <dbReference type="Proteomes" id="UP001280156"/>
    </source>
</evidence>
<keyword evidence="3" id="KW-1185">Reference proteome</keyword>
<protein>
    <submittedName>
        <fullName evidence="2">HEPN/Toprim-associated domain-containing protein</fullName>
    </submittedName>
</protein>
<organism evidence="2 3">
    <name type="scientific">Mesorhizobium humile</name>
    <dbReference type="NCBI Taxonomy" id="3072313"/>
    <lineage>
        <taxon>Bacteria</taxon>
        <taxon>Pseudomonadati</taxon>
        <taxon>Pseudomonadota</taxon>
        <taxon>Alphaproteobacteria</taxon>
        <taxon>Hyphomicrobiales</taxon>
        <taxon>Phyllobacteriaceae</taxon>
        <taxon>Mesorhizobium</taxon>
    </lineage>
</organism>
<proteinExistence type="predicted"/>
<sequence>MGTSIELKVGCVSLDYAKNNMGNDYGYLFQSQDLARRPCDGIDYDYYVDHPEEEVDLAESELSFVRPLSRLVPRLEILGHTLETARSEYEAVLAGSQIVSGGQHREHLTFEEFCALANLFPLMSLADGYVEFETEGRDLISQGRFANHAERFARIPWTENSDMYWSEASYLSSKVCILSAASMLLIFAQDPRNADAEVTWQFGNIVNAGWVSREAFVAGASRGQTILIATEGASDARILRRALDLLRPDVADFFRFIDGDERHHFWGTGNLVRFAEGLLRIDIQNQVLFLLDNDAEGIDAYGKLKELKMPPNLRCMVLPDVQELRSFPALGPEGLSNCDINGRAAAIECYLDLNLPDYPPARVIWSNFKREIRLWQGALEHKESYDRHFMKQDAKGLASGQYDLSKLIQVLEALVAEASLFSAVAPH</sequence>
<reference evidence="2 3" key="1">
    <citation type="submission" date="2023-08" db="EMBL/GenBank/DDBJ databases">
        <title>Implementing the SeqCode for naming new Mesorhizobium species isolated from Vachellia karroo root nodules.</title>
        <authorList>
            <person name="Van Lill M."/>
        </authorList>
    </citation>
    <scope>NUCLEOTIDE SEQUENCE [LARGE SCALE GENOMIC DNA]</scope>
    <source>
        <strain evidence="2 3">VK2B</strain>
    </source>
</reference>
<dbReference type="Proteomes" id="UP001280156">
    <property type="component" value="Unassembled WGS sequence"/>
</dbReference>
<dbReference type="EMBL" id="JAVIIV010000016">
    <property type="protein sequence ID" value="MDX8487935.1"/>
    <property type="molecule type" value="Genomic_DNA"/>
</dbReference>
<evidence type="ECO:0000313" key="2">
    <source>
        <dbReference type="EMBL" id="MDX8487935.1"/>
    </source>
</evidence>